<proteinExistence type="predicted"/>
<accession>A0ABX8B079</accession>
<reference evidence="2 3" key="1">
    <citation type="submission" date="2021-03" db="EMBL/GenBank/DDBJ databases">
        <title>Genomic and phenotypic characterization of Chloracidobacterium isolates provides evidence for multiple species.</title>
        <authorList>
            <person name="Saini M.K."/>
            <person name="Costas A.M.G."/>
            <person name="Tank M."/>
            <person name="Bryant D.A."/>
        </authorList>
    </citation>
    <scope>NUCLEOTIDE SEQUENCE [LARGE SCALE GENOMIC DNA]</scope>
    <source>
        <strain evidence="2 3">N</strain>
    </source>
</reference>
<keyword evidence="1" id="KW-0472">Membrane</keyword>
<keyword evidence="1" id="KW-1133">Transmembrane helix</keyword>
<evidence type="ECO:0000256" key="1">
    <source>
        <dbReference type="SAM" id="Phobius"/>
    </source>
</evidence>
<feature type="transmembrane region" description="Helical" evidence="1">
    <location>
        <begin position="115"/>
        <end position="139"/>
    </location>
</feature>
<evidence type="ECO:0000313" key="2">
    <source>
        <dbReference type="EMBL" id="QUV92981.1"/>
    </source>
</evidence>
<evidence type="ECO:0008006" key="4">
    <source>
        <dbReference type="Google" id="ProtNLM"/>
    </source>
</evidence>
<keyword evidence="1" id="KW-0812">Transmembrane</keyword>
<evidence type="ECO:0000313" key="3">
    <source>
        <dbReference type="Proteomes" id="UP000677668"/>
    </source>
</evidence>
<dbReference type="EMBL" id="CP072642">
    <property type="protein sequence ID" value="QUV92981.1"/>
    <property type="molecule type" value="Genomic_DNA"/>
</dbReference>
<dbReference type="RefSeq" id="WP_211421408.1">
    <property type="nucleotide sequence ID" value="NZ_CP072642.1"/>
</dbReference>
<protein>
    <recommendedName>
        <fullName evidence="4">DUF304 domain-containing protein</fullName>
    </recommendedName>
</protein>
<name>A0ABX8B079_9BACT</name>
<gene>
    <name evidence="2" type="ORF">J8C05_06210</name>
</gene>
<organism evidence="2 3">
    <name type="scientific">Chloracidobacterium sp. N</name>
    <dbReference type="NCBI Taxonomy" id="2821540"/>
    <lineage>
        <taxon>Bacteria</taxon>
        <taxon>Pseudomonadati</taxon>
        <taxon>Acidobacteriota</taxon>
        <taxon>Terriglobia</taxon>
        <taxon>Terriglobales</taxon>
        <taxon>Acidobacteriaceae</taxon>
        <taxon>Chloracidobacterium</taxon>
        <taxon>Chloracidobacterium aggregatum</taxon>
    </lineage>
</organism>
<keyword evidence="3" id="KW-1185">Reference proteome</keyword>
<feature type="transmembrane region" description="Helical" evidence="1">
    <location>
        <begin position="77"/>
        <end position="103"/>
    </location>
</feature>
<sequence>MSAPHLNCHVCRTPFPPEDLSQSQGIAFCRRCQTLIRLDRHQPGAPRHPVAAAGFRPQVALPVGWDIQPTTQELRIVYHWFSATSFLLLFLCLFWFGFLVMWLTRAHQLPPAGPGLWFLSLLQIGIGLFLSYITLAGFLNTTTITVKQGHLTVVHAPLPWFQPPPLRTADITQLFVRRVSVGKQHSRREVYSVWAQLRQGREVKLMYGLEAPEQALFVEQQLEAFLGITDRPVPGELERW</sequence>
<dbReference type="Proteomes" id="UP000677668">
    <property type="component" value="Chromosome 1"/>
</dbReference>